<feature type="transmembrane region" description="Helical" evidence="1">
    <location>
        <begin position="62"/>
        <end position="82"/>
    </location>
</feature>
<name>A0A397U5D1_9GLOM</name>
<sequence>MREAIMQQSLLQEKNDNKKKRHIITLATRSNEHCKETLKKMGLCFTRVLKLDTENASLKPSLVSCFVLENIIAASFVVVVLLEPWYKLVDLGVVAI</sequence>
<gene>
    <name evidence="2" type="ORF">C2G38_2222887</name>
</gene>
<keyword evidence="1" id="KW-1133">Transmembrane helix</keyword>
<accession>A0A397U5D1</accession>
<proteinExistence type="predicted"/>
<reference evidence="2 3" key="1">
    <citation type="submission" date="2018-06" db="EMBL/GenBank/DDBJ databases">
        <title>Comparative genomics reveals the genomic features of Rhizophagus irregularis, R. cerebriforme, R. diaphanum and Gigaspora rosea, and their symbiotic lifestyle signature.</title>
        <authorList>
            <person name="Morin E."/>
            <person name="San Clemente H."/>
            <person name="Chen E.C.H."/>
            <person name="De La Providencia I."/>
            <person name="Hainaut M."/>
            <person name="Kuo A."/>
            <person name="Kohler A."/>
            <person name="Murat C."/>
            <person name="Tang N."/>
            <person name="Roy S."/>
            <person name="Loubradou J."/>
            <person name="Henrissat B."/>
            <person name="Grigoriev I.V."/>
            <person name="Corradi N."/>
            <person name="Roux C."/>
            <person name="Martin F.M."/>
        </authorList>
    </citation>
    <scope>NUCLEOTIDE SEQUENCE [LARGE SCALE GENOMIC DNA]</scope>
    <source>
        <strain evidence="2 3">DAOM 194757</strain>
    </source>
</reference>
<dbReference type="AlphaFoldDB" id="A0A397U5D1"/>
<protein>
    <submittedName>
        <fullName evidence="2">Uncharacterized protein</fullName>
    </submittedName>
</protein>
<organism evidence="2 3">
    <name type="scientific">Gigaspora rosea</name>
    <dbReference type="NCBI Taxonomy" id="44941"/>
    <lineage>
        <taxon>Eukaryota</taxon>
        <taxon>Fungi</taxon>
        <taxon>Fungi incertae sedis</taxon>
        <taxon>Mucoromycota</taxon>
        <taxon>Glomeromycotina</taxon>
        <taxon>Glomeromycetes</taxon>
        <taxon>Diversisporales</taxon>
        <taxon>Gigasporaceae</taxon>
        <taxon>Gigaspora</taxon>
    </lineage>
</organism>
<comment type="caution">
    <text evidence="2">The sequence shown here is derived from an EMBL/GenBank/DDBJ whole genome shotgun (WGS) entry which is preliminary data.</text>
</comment>
<evidence type="ECO:0000313" key="3">
    <source>
        <dbReference type="Proteomes" id="UP000266673"/>
    </source>
</evidence>
<keyword evidence="3" id="KW-1185">Reference proteome</keyword>
<keyword evidence="1" id="KW-0472">Membrane</keyword>
<evidence type="ECO:0000256" key="1">
    <source>
        <dbReference type="SAM" id="Phobius"/>
    </source>
</evidence>
<dbReference type="OrthoDB" id="2442285at2759"/>
<evidence type="ECO:0000313" key="2">
    <source>
        <dbReference type="EMBL" id="RIB04247.1"/>
    </source>
</evidence>
<keyword evidence="1" id="KW-0812">Transmembrane</keyword>
<dbReference type="EMBL" id="QKWP01002220">
    <property type="protein sequence ID" value="RIB04247.1"/>
    <property type="molecule type" value="Genomic_DNA"/>
</dbReference>
<dbReference type="Proteomes" id="UP000266673">
    <property type="component" value="Unassembled WGS sequence"/>
</dbReference>